<evidence type="ECO:0000313" key="1">
    <source>
        <dbReference type="EMBL" id="KAJ8646796.1"/>
    </source>
</evidence>
<comment type="caution">
    <text evidence="1">The sequence shown here is derived from an EMBL/GenBank/DDBJ whole genome shotgun (WGS) entry which is preliminary data.</text>
</comment>
<reference evidence="1 2" key="1">
    <citation type="journal article" date="2022" name="Hortic Res">
        <title>A haplotype resolved chromosomal level avocado genome allows analysis of novel avocado genes.</title>
        <authorList>
            <person name="Nath O."/>
            <person name="Fletcher S.J."/>
            <person name="Hayward A."/>
            <person name="Shaw L.M."/>
            <person name="Masouleh A.K."/>
            <person name="Furtado A."/>
            <person name="Henry R.J."/>
            <person name="Mitter N."/>
        </authorList>
    </citation>
    <scope>NUCLEOTIDE SEQUENCE [LARGE SCALE GENOMIC DNA]</scope>
    <source>
        <strain evidence="2">cv. Hass</strain>
    </source>
</reference>
<keyword evidence="2" id="KW-1185">Reference proteome</keyword>
<proteinExistence type="predicted"/>
<organism evidence="1 2">
    <name type="scientific">Persea americana</name>
    <name type="common">Avocado</name>
    <dbReference type="NCBI Taxonomy" id="3435"/>
    <lineage>
        <taxon>Eukaryota</taxon>
        <taxon>Viridiplantae</taxon>
        <taxon>Streptophyta</taxon>
        <taxon>Embryophyta</taxon>
        <taxon>Tracheophyta</taxon>
        <taxon>Spermatophyta</taxon>
        <taxon>Magnoliopsida</taxon>
        <taxon>Magnoliidae</taxon>
        <taxon>Laurales</taxon>
        <taxon>Lauraceae</taxon>
        <taxon>Persea</taxon>
    </lineage>
</organism>
<protein>
    <submittedName>
        <fullName evidence="1">Uncharacterized protein</fullName>
    </submittedName>
</protein>
<name>A0ACC2MM35_PERAE</name>
<accession>A0ACC2MM35</accession>
<gene>
    <name evidence="1" type="ORF">MRB53_008544</name>
</gene>
<sequence>MAGRSRTIKIIGFPATVSANVVKGFLENHTGEEGTVIALKVRPPKNVGPRSGAFVIVQFTTSRFAEEITFKAQQKLLRFGATYLTVKDGERDIIPKPRIAWFNLEHTVLHIGCQVSDDKFSTLWNAADVEVNFGFGLRKLSFFFSNQGLEYKLELFYESIWQIQLRRPRKRLKKFLLIQVLAAPRIYKKAAPSNDNIYDSPHLNYFRDTQDDQWIRAVDFTPLCCIGQSSTLCLEVPHDHKLPDIRENFIYYKENEGQFILEVGSSFCRRLDLVPIVEPRQRIRLPYKILFKVNSLVQNGIIMGPTLDDEFFSLVNPCSIDNHYIEHALETLSNLKETCFEPARWLRQQYNKYEMSQRRPRLSTISLDSGLVYIHRVQVTPTKIYFCGPEVNVSNRVLREFSDDIENFIRISFVDEEWEKMRSMDLIPRARSSDGEKHTGIYKRILSTLRKGIVIGEKKFEFLAFSSSQLRDNSAWMFASRSGLTAADIRRWMGDFSEIKNVAKYAARLGQSFGSSKETLTVMKHEIEYIPDIETESRKYNFSDGIGKISANFARRVASKCDLSSTPSAFQIRYGGYKGVVAIDPDSRFKLSLRKSMCKYKSENMKLDVLSWSKYQPCFLNRQLITLLSTLGVKDHAFERKQEEAVDQLDMMLTDSVRAQEALEMMSPGENNRVLRELLLCGYKPDAEPFLSMTLQTFRASKLSELRTKTRIFIPKGRSMMGCLDETRTLEYGQVFVNISSVGRKQFFDDSLDMFCGNRLDESVVLVGKVFVAKNPCLHPGDVRVLQAVDVPALHHMVDCVLFPQKGRRPHPNECSGSDLDGDIYFVSWDPDLIPSRQVPPMEYVPAVAEILDHDVQIEEVEEYFTNYMVNDSLGIIANAHTVFADKEPCMAESDSCTELAKLFSIAVDFPKTGVPAEIPSHLHVKECPDFMEKPEKPNYQSKRVIGKLFRAIKDMAPTTGHIQSFTREVARKSYDPDMEVDGFEDYIEDAIWFKDQYDFKLGNLMDYYGIKTEPEVLSGSILKMSKSFSKRNDAEAISLAVRSLKKEVRAWFSEKGSQTDPGIDDDANAKASAWYHVTYHPKFWGTYNEGMNRPHFLSFPWIVYDKLIPIKQKKMRMRKAAEMASLRYSFGQSLRLS</sequence>
<evidence type="ECO:0000313" key="2">
    <source>
        <dbReference type="Proteomes" id="UP001234297"/>
    </source>
</evidence>
<dbReference type="Proteomes" id="UP001234297">
    <property type="component" value="Chromosome 2"/>
</dbReference>
<dbReference type="EMBL" id="CM056810">
    <property type="protein sequence ID" value="KAJ8646796.1"/>
    <property type="molecule type" value="Genomic_DNA"/>
</dbReference>